<accession>A0ABP4PF72</accession>
<dbReference type="EMBL" id="BAAAOS010000020">
    <property type="protein sequence ID" value="GAA1579588.1"/>
    <property type="molecule type" value="Genomic_DNA"/>
</dbReference>
<sequence>MYDNARSRSGPLPQQIATLWLAGALISLACFGLLTRLAQYVDSLAAWIPAAEPLFFGLFHLSPALNVVHLLLGVAALVTSR</sequence>
<dbReference type="RefSeq" id="WP_344215381.1">
    <property type="nucleotide sequence ID" value="NZ_BAAAOS010000020.1"/>
</dbReference>
<comment type="caution">
    <text evidence="2">The sequence shown here is derived from an EMBL/GenBank/DDBJ whole genome shotgun (WGS) entry which is preliminary data.</text>
</comment>
<dbReference type="Pfam" id="PF14325">
    <property type="entry name" value="DUF4383"/>
    <property type="match status" value="1"/>
</dbReference>
<dbReference type="Proteomes" id="UP001500393">
    <property type="component" value="Unassembled WGS sequence"/>
</dbReference>
<keyword evidence="1" id="KW-0812">Transmembrane</keyword>
<evidence type="ECO:0000256" key="1">
    <source>
        <dbReference type="SAM" id="Phobius"/>
    </source>
</evidence>
<gene>
    <name evidence="2" type="ORF">GCM10009789_36670</name>
</gene>
<keyword evidence="1" id="KW-0472">Membrane</keyword>
<name>A0ABP4PF72_9ACTN</name>
<keyword evidence="1" id="KW-1133">Transmembrane helix</keyword>
<dbReference type="PROSITE" id="PS51257">
    <property type="entry name" value="PROKAR_LIPOPROTEIN"/>
    <property type="match status" value="1"/>
</dbReference>
<feature type="transmembrane region" description="Helical" evidence="1">
    <location>
        <begin position="54"/>
        <end position="78"/>
    </location>
</feature>
<keyword evidence="3" id="KW-1185">Reference proteome</keyword>
<protein>
    <recommendedName>
        <fullName evidence="4">Rhomboid family protein</fullName>
    </recommendedName>
</protein>
<evidence type="ECO:0000313" key="2">
    <source>
        <dbReference type="EMBL" id="GAA1579588.1"/>
    </source>
</evidence>
<proteinExistence type="predicted"/>
<reference evidence="3" key="1">
    <citation type="journal article" date="2019" name="Int. J. Syst. Evol. Microbiol.">
        <title>The Global Catalogue of Microorganisms (GCM) 10K type strain sequencing project: providing services to taxonomists for standard genome sequencing and annotation.</title>
        <authorList>
            <consortium name="The Broad Institute Genomics Platform"/>
            <consortium name="The Broad Institute Genome Sequencing Center for Infectious Disease"/>
            <person name="Wu L."/>
            <person name="Ma J."/>
        </authorList>
    </citation>
    <scope>NUCLEOTIDE SEQUENCE [LARGE SCALE GENOMIC DNA]</scope>
    <source>
        <strain evidence="3">JCM 14969</strain>
    </source>
</reference>
<organism evidence="2 3">
    <name type="scientific">Kribbella sancticallisti</name>
    <dbReference type="NCBI Taxonomy" id="460087"/>
    <lineage>
        <taxon>Bacteria</taxon>
        <taxon>Bacillati</taxon>
        <taxon>Actinomycetota</taxon>
        <taxon>Actinomycetes</taxon>
        <taxon>Propionibacteriales</taxon>
        <taxon>Kribbellaceae</taxon>
        <taxon>Kribbella</taxon>
    </lineage>
</organism>
<evidence type="ECO:0000313" key="3">
    <source>
        <dbReference type="Proteomes" id="UP001500393"/>
    </source>
</evidence>
<feature type="transmembrane region" description="Helical" evidence="1">
    <location>
        <begin position="16"/>
        <end position="34"/>
    </location>
</feature>
<evidence type="ECO:0008006" key="4">
    <source>
        <dbReference type="Google" id="ProtNLM"/>
    </source>
</evidence>